<evidence type="ECO:0000313" key="2">
    <source>
        <dbReference type="EMBL" id="MFD1055427.1"/>
    </source>
</evidence>
<feature type="region of interest" description="Disordered" evidence="1">
    <location>
        <begin position="91"/>
        <end position="119"/>
    </location>
</feature>
<evidence type="ECO:0000256" key="1">
    <source>
        <dbReference type="SAM" id="MobiDB-lite"/>
    </source>
</evidence>
<keyword evidence="3" id="KW-1185">Reference proteome</keyword>
<dbReference type="EMBL" id="JBHTKH010000009">
    <property type="protein sequence ID" value="MFD1055427.1"/>
    <property type="molecule type" value="Genomic_DNA"/>
</dbReference>
<reference evidence="3" key="1">
    <citation type="journal article" date="2019" name="Int. J. Syst. Evol. Microbiol.">
        <title>The Global Catalogue of Microorganisms (GCM) 10K type strain sequencing project: providing services to taxonomists for standard genome sequencing and annotation.</title>
        <authorList>
            <consortium name="The Broad Institute Genomics Platform"/>
            <consortium name="The Broad Institute Genome Sequencing Center for Infectious Disease"/>
            <person name="Wu L."/>
            <person name="Ma J."/>
        </authorList>
    </citation>
    <scope>NUCLEOTIDE SEQUENCE [LARGE SCALE GENOMIC DNA]</scope>
    <source>
        <strain evidence="3">CCUG 57508</strain>
    </source>
</reference>
<dbReference type="RefSeq" id="WP_386053464.1">
    <property type="nucleotide sequence ID" value="NZ_JBHTKH010000009.1"/>
</dbReference>
<proteinExistence type="predicted"/>
<sequence length="119" mass="13016">MPRPLPSAGDRVKVYLVGAVTGFSAAGMGMTTDAGTAVTIPATLRDDDGFGWEIQEKPEPVYLPGEVYRDQRGSVFLRNEDTPYPGDAWTVVRADDEVPGQRVSDDRPSRPLRRLIPEA</sequence>
<organism evidence="2 3">
    <name type="scientific">Terrabacter terrigena</name>
    <dbReference type="NCBI Taxonomy" id="574718"/>
    <lineage>
        <taxon>Bacteria</taxon>
        <taxon>Bacillati</taxon>
        <taxon>Actinomycetota</taxon>
        <taxon>Actinomycetes</taxon>
        <taxon>Micrococcales</taxon>
        <taxon>Intrasporangiaceae</taxon>
        <taxon>Terrabacter</taxon>
    </lineage>
</organism>
<gene>
    <name evidence="2" type="ORF">ACFQ2V_14020</name>
</gene>
<accession>A0ABW3MXJ4</accession>
<dbReference type="Proteomes" id="UP001597046">
    <property type="component" value="Unassembled WGS sequence"/>
</dbReference>
<comment type="caution">
    <text evidence="2">The sequence shown here is derived from an EMBL/GenBank/DDBJ whole genome shotgun (WGS) entry which is preliminary data.</text>
</comment>
<feature type="compositionally biased region" description="Basic and acidic residues" evidence="1">
    <location>
        <begin position="103"/>
        <end position="119"/>
    </location>
</feature>
<protein>
    <submittedName>
        <fullName evidence="2">Uncharacterized protein</fullName>
    </submittedName>
</protein>
<evidence type="ECO:0000313" key="3">
    <source>
        <dbReference type="Proteomes" id="UP001597046"/>
    </source>
</evidence>
<name>A0ABW3MXJ4_9MICO</name>